<comment type="caution">
    <text evidence="1">The sequence shown here is derived from an EMBL/GenBank/DDBJ whole genome shotgun (WGS) entry which is preliminary data.</text>
</comment>
<gene>
    <name evidence="1" type="ORF">GKO32_17355</name>
</gene>
<dbReference type="InterPro" id="IPR054202">
    <property type="entry name" value="DUF6907"/>
</dbReference>
<protein>
    <submittedName>
        <fullName evidence="1">Uncharacterized protein</fullName>
    </submittedName>
</protein>
<dbReference type="OrthoDB" id="5082479at2"/>
<evidence type="ECO:0000313" key="1">
    <source>
        <dbReference type="EMBL" id="MTD55728.1"/>
    </source>
</evidence>
<dbReference type="AlphaFoldDB" id="A0A6N7YUY4"/>
<dbReference type="RefSeq" id="WP_154757928.1">
    <property type="nucleotide sequence ID" value="NZ_WMBA01000025.1"/>
</dbReference>
<sequence length="118" mass="13066">MQNPIDKPFWLTTDCPKWCTETHQARHSGSDRAHWSDTDATVKLTLGQAVVLDTDEGYTAYPPSLSVFLQQEYRETEPRVVVEPDFTDTGSRYDLTPAEAMQLGHALIEAAELAGGVA</sequence>
<dbReference type="Proteomes" id="UP000440096">
    <property type="component" value="Unassembled WGS sequence"/>
</dbReference>
<reference evidence="1 2" key="1">
    <citation type="submission" date="2019-11" db="EMBL/GenBank/DDBJ databases">
        <title>Draft genome of Amycolatopsis RM579.</title>
        <authorList>
            <person name="Duangmal K."/>
            <person name="Mingma R."/>
        </authorList>
    </citation>
    <scope>NUCLEOTIDE SEQUENCE [LARGE SCALE GENOMIC DNA]</scope>
    <source>
        <strain evidence="1 2">RM579</strain>
    </source>
</reference>
<dbReference type="Pfam" id="PF21848">
    <property type="entry name" value="DUF6907"/>
    <property type="match status" value="1"/>
</dbReference>
<dbReference type="EMBL" id="WMBA01000025">
    <property type="protein sequence ID" value="MTD55728.1"/>
    <property type="molecule type" value="Genomic_DNA"/>
</dbReference>
<proteinExistence type="predicted"/>
<keyword evidence="2" id="KW-1185">Reference proteome</keyword>
<evidence type="ECO:0000313" key="2">
    <source>
        <dbReference type="Proteomes" id="UP000440096"/>
    </source>
</evidence>
<name>A0A6N7YUY4_9PSEU</name>
<accession>A0A6N7YUY4</accession>
<organism evidence="1 2">
    <name type="scientific">Amycolatopsis pithecellobii</name>
    <dbReference type="NCBI Taxonomy" id="664692"/>
    <lineage>
        <taxon>Bacteria</taxon>
        <taxon>Bacillati</taxon>
        <taxon>Actinomycetota</taxon>
        <taxon>Actinomycetes</taxon>
        <taxon>Pseudonocardiales</taxon>
        <taxon>Pseudonocardiaceae</taxon>
        <taxon>Amycolatopsis</taxon>
    </lineage>
</organism>